<proteinExistence type="inferred from homology"/>
<sequence>MKHLLMFSALLLLSIKAFAVETVSAGYKASLKSAVLAEERDYYVSLPPGYDASEDTYPVVYVLDGDVHRWRAISGIIEGLSTETLDNQINQAIVVAIPNTDRDRDLTPTRLAQWTFEGKVLQTFQTSGGADSFQAFLNNELIPHIEAEYRASEQRILVGESFGGLFASFTLLTKPQMFTDYLIIDPAALWDNNYLNKRFQTTDKPVAQSKVTIYFAFANNAHLGNIGMTNRKWGEEFASALHSEMSGNYIVTQQYFEDESHGTVALPGWYRGLKLLLSARTPHDT</sequence>
<accession>A0A5B7YCT4</accession>
<dbReference type="GO" id="GO:0016788">
    <property type="term" value="F:hydrolase activity, acting on ester bonds"/>
    <property type="evidence" value="ECO:0007669"/>
    <property type="project" value="TreeGrafter"/>
</dbReference>
<evidence type="ECO:0000256" key="1">
    <source>
        <dbReference type="ARBA" id="ARBA00005622"/>
    </source>
</evidence>
<dbReference type="InterPro" id="IPR029058">
    <property type="entry name" value="AB_hydrolase_fold"/>
</dbReference>
<feature type="chain" id="PRO_5022756219" evidence="3">
    <location>
        <begin position="20"/>
        <end position="285"/>
    </location>
</feature>
<dbReference type="AlphaFoldDB" id="A0A5B7YCT4"/>
<dbReference type="OrthoDB" id="9784036at2"/>
<feature type="signal peptide" evidence="3">
    <location>
        <begin position="1"/>
        <end position="19"/>
    </location>
</feature>
<evidence type="ECO:0000313" key="4">
    <source>
        <dbReference type="EMBL" id="QCZ93522.1"/>
    </source>
</evidence>
<keyword evidence="5" id="KW-1185">Reference proteome</keyword>
<evidence type="ECO:0000256" key="2">
    <source>
        <dbReference type="ARBA" id="ARBA00022801"/>
    </source>
</evidence>
<comment type="similarity">
    <text evidence="1">Belongs to the esterase D family.</text>
</comment>
<dbReference type="InterPro" id="IPR052558">
    <property type="entry name" value="Siderophore_Hydrolase_D"/>
</dbReference>
<evidence type="ECO:0000256" key="3">
    <source>
        <dbReference type="SAM" id="SignalP"/>
    </source>
</evidence>
<dbReference type="InterPro" id="IPR000801">
    <property type="entry name" value="Esterase-like"/>
</dbReference>
<keyword evidence="3" id="KW-0732">Signal</keyword>
<dbReference type="PANTHER" id="PTHR40841:SF2">
    <property type="entry name" value="SIDEROPHORE-DEGRADING ESTERASE (EUROFUNG)"/>
    <property type="match status" value="1"/>
</dbReference>
<dbReference type="PANTHER" id="PTHR40841">
    <property type="entry name" value="SIDEROPHORE TRIACETYLFUSARININE C ESTERASE"/>
    <property type="match status" value="1"/>
</dbReference>
<keyword evidence="2 4" id="KW-0378">Hydrolase</keyword>
<dbReference type="SUPFAM" id="SSF53474">
    <property type="entry name" value="alpha/beta-Hydrolases"/>
    <property type="match status" value="1"/>
</dbReference>
<dbReference type="Gene3D" id="3.40.50.1820">
    <property type="entry name" value="alpha/beta hydrolase"/>
    <property type="match status" value="1"/>
</dbReference>
<protein>
    <submittedName>
        <fullName evidence="4">Alpha/beta hydrolase</fullName>
    </submittedName>
</protein>
<name>A0A5B7YCT4_9ALTE</name>
<reference evidence="4 5" key="1">
    <citation type="submission" date="2019-04" db="EMBL/GenBank/DDBJ databases">
        <title>Salinimonas iocasae sp. nov., a halophilic bacterium isolated from the outer tube casing of tubeworms in Okinawa Trough.</title>
        <authorList>
            <person name="Zhang H."/>
            <person name="Wang H."/>
            <person name="Li C."/>
        </authorList>
    </citation>
    <scope>NUCLEOTIDE SEQUENCE [LARGE SCALE GENOMIC DNA]</scope>
    <source>
        <strain evidence="4 5">KX18D6</strain>
    </source>
</reference>
<dbReference type="Pfam" id="PF00756">
    <property type="entry name" value="Esterase"/>
    <property type="match status" value="1"/>
</dbReference>
<evidence type="ECO:0000313" key="5">
    <source>
        <dbReference type="Proteomes" id="UP000304912"/>
    </source>
</evidence>
<gene>
    <name evidence="4" type="ORF">FBQ74_08485</name>
</gene>
<dbReference type="EMBL" id="CP039852">
    <property type="protein sequence ID" value="QCZ93522.1"/>
    <property type="molecule type" value="Genomic_DNA"/>
</dbReference>
<dbReference type="RefSeq" id="WP_139756266.1">
    <property type="nucleotide sequence ID" value="NZ_CP039852.1"/>
</dbReference>
<dbReference type="KEGG" id="salk:FBQ74_08485"/>
<dbReference type="Proteomes" id="UP000304912">
    <property type="component" value="Chromosome"/>
</dbReference>
<organism evidence="4 5">
    <name type="scientific">Salinimonas iocasae</name>
    <dbReference type="NCBI Taxonomy" id="2572577"/>
    <lineage>
        <taxon>Bacteria</taxon>
        <taxon>Pseudomonadati</taxon>
        <taxon>Pseudomonadota</taxon>
        <taxon>Gammaproteobacteria</taxon>
        <taxon>Alteromonadales</taxon>
        <taxon>Alteromonadaceae</taxon>
        <taxon>Alteromonas/Salinimonas group</taxon>
        <taxon>Salinimonas</taxon>
    </lineage>
</organism>